<evidence type="ECO:0000256" key="1">
    <source>
        <dbReference type="ARBA" id="ARBA00023125"/>
    </source>
</evidence>
<dbReference type="KEGG" id="lala:AB8B28_01255"/>
<dbReference type="Pfam" id="PF00440">
    <property type="entry name" value="TetR_N"/>
    <property type="match status" value="1"/>
</dbReference>
<organism evidence="4">
    <name type="scientific">Leptotrichia alba</name>
    <dbReference type="NCBI Taxonomy" id="3239304"/>
    <lineage>
        <taxon>Bacteria</taxon>
        <taxon>Fusobacteriati</taxon>
        <taxon>Fusobacteriota</taxon>
        <taxon>Fusobacteriia</taxon>
        <taxon>Fusobacteriales</taxon>
        <taxon>Leptotrichiaceae</taxon>
        <taxon>Leptotrichia</taxon>
    </lineage>
</organism>
<dbReference type="RefSeq" id="WP_369716324.1">
    <property type="nucleotide sequence ID" value="NZ_CP165647.1"/>
</dbReference>
<evidence type="ECO:0000313" key="4">
    <source>
        <dbReference type="EMBL" id="XDU62530.1"/>
    </source>
</evidence>
<dbReference type="PROSITE" id="PS50977">
    <property type="entry name" value="HTH_TETR_2"/>
    <property type="match status" value="1"/>
</dbReference>
<dbReference type="SUPFAM" id="SSF46689">
    <property type="entry name" value="Homeodomain-like"/>
    <property type="match status" value="1"/>
</dbReference>
<evidence type="ECO:0000259" key="3">
    <source>
        <dbReference type="PROSITE" id="PS50977"/>
    </source>
</evidence>
<keyword evidence="1 2" id="KW-0238">DNA-binding</keyword>
<reference evidence="4" key="1">
    <citation type="submission" date="2024-07" db="EMBL/GenBank/DDBJ databases">
        <authorList>
            <person name="Li X.-J."/>
            <person name="Wang X."/>
        </authorList>
    </citation>
    <scope>NUCLEOTIDE SEQUENCE</scope>
    <source>
        <strain evidence="4">HSP-536</strain>
    </source>
</reference>
<gene>
    <name evidence="4" type="ORF">AB8B28_01255</name>
</gene>
<evidence type="ECO:0000256" key="2">
    <source>
        <dbReference type="PROSITE-ProRule" id="PRU00335"/>
    </source>
</evidence>
<accession>A0AB39V4H1</accession>
<dbReference type="PRINTS" id="PR00455">
    <property type="entry name" value="HTHTETR"/>
</dbReference>
<dbReference type="EMBL" id="CP165647">
    <property type="protein sequence ID" value="XDU62530.1"/>
    <property type="molecule type" value="Genomic_DNA"/>
</dbReference>
<feature type="DNA-binding region" description="H-T-H motif" evidence="2">
    <location>
        <begin position="32"/>
        <end position="51"/>
    </location>
</feature>
<sequence>MERKKGKKNQKRKKILDKAWELFKKNGYEETKVEDITSELGISKGSFYTYFKTKDEVLYEILEKVKKQNMERINKINVDQEPDKILEDYVISKMNYTVKLLNNMKISSIDKNLSNSKLKNFFEELKKISIEFIKKNIVEKFNKINGNKYNLEIISEFVYLAIEEFLYNEFVLKNFKNLESSDLINIENTDKFENSLKEVIKFINNAFK</sequence>
<dbReference type="InterPro" id="IPR050624">
    <property type="entry name" value="HTH-type_Tx_Regulator"/>
</dbReference>
<protein>
    <submittedName>
        <fullName evidence="4">TetR/AcrR family transcriptional regulator</fullName>
    </submittedName>
</protein>
<dbReference type="AlphaFoldDB" id="A0AB39V4H1"/>
<dbReference type="PANTHER" id="PTHR43479:SF11">
    <property type="entry name" value="ACREF_ENVCD OPERON REPRESSOR-RELATED"/>
    <property type="match status" value="1"/>
</dbReference>
<proteinExistence type="predicted"/>
<dbReference type="Gene3D" id="1.10.357.10">
    <property type="entry name" value="Tetracycline Repressor, domain 2"/>
    <property type="match status" value="1"/>
</dbReference>
<feature type="domain" description="HTH tetR-type" evidence="3">
    <location>
        <begin position="9"/>
        <end position="69"/>
    </location>
</feature>
<name>A0AB39V4H1_9FUSO</name>
<dbReference type="InterPro" id="IPR009057">
    <property type="entry name" value="Homeodomain-like_sf"/>
</dbReference>
<dbReference type="InterPro" id="IPR001647">
    <property type="entry name" value="HTH_TetR"/>
</dbReference>
<dbReference type="PANTHER" id="PTHR43479">
    <property type="entry name" value="ACREF/ENVCD OPERON REPRESSOR-RELATED"/>
    <property type="match status" value="1"/>
</dbReference>
<dbReference type="GO" id="GO:0003677">
    <property type="term" value="F:DNA binding"/>
    <property type="evidence" value="ECO:0007669"/>
    <property type="project" value="UniProtKB-UniRule"/>
</dbReference>